<dbReference type="GO" id="GO:0008198">
    <property type="term" value="F:ferrous iron binding"/>
    <property type="evidence" value="ECO:0007669"/>
    <property type="project" value="TreeGrafter"/>
</dbReference>
<name>A0A2U1N7G6_ARTAN</name>
<dbReference type="Pfam" id="PF13532">
    <property type="entry name" value="2OG-FeII_Oxy_2"/>
    <property type="match status" value="1"/>
</dbReference>
<organism evidence="8 9">
    <name type="scientific">Artemisia annua</name>
    <name type="common">Sweet wormwood</name>
    <dbReference type="NCBI Taxonomy" id="35608"/>
    <lineage>
        <taxon>Eukaryota</taxon>
        <taxon>Viridiplantae</taxon>
        <taxon>Streptophyta</taxon>
        <taxon>Embryophyta</taxon>
        <taxon>Tracheophyta</taxon>
        <taxon>Spermatophyta</taxon>
        <taxon>Magnoliopsida</taxon>
        <taxon>eudicotyledons</taxon>
        <taxon>Gunneridae</taxon>
        <taxon>Pentapetalae</taxon>
        <taxon>asterids</taxon>
        <taxon>campanulids</taxon>
        <taxon>Asterales</taxon>
        <taxon>Asteraceae</taxon>
        <taxon>Asteroideae</taxon>
        <taxon>Anthemideae</taxon>
        <taxon>Artemisiinae</taxon>
        <taxon>Artemisia</taxon>
    </lineage>
</organism>
<feature type="domain" description="Alpha-ketoglutarate-dependent dioxygenase AlkB-like" evidence="7">
    <location>
        <begin position="150"/>
        <end position="290"/>
    </location>
</feature>
<dbReference type="OrthoDB" id="6614653at2759"/>
<comment type="similarity">
    <text evidence="1">Belongs to the alkB family.</text>
</comment>
<dbReference type="InterPro" id="IPR027450">
    <property type="entry name" value="AlkB-like"/>
</dbReference>
<dbReference type="Proteomes" id="UP000245207">
    <property type="component" value="Unassembled WGS sequence"/>
</dbReference>
<keyword evidence="4" id="KW-0560">Oxidoreductase</keyword>
<evidence type="ECO:0000256" key="4">
    <source>
        <dbReference type="ARBA" id="ARBA00023002"/>
    </source>
</evidence>
<dbReference type="InterPro" id="IPR004574">
    <property type="entry name" value="Alkb"/>
</dbReference>
<dbReference type="Gene3D" id="2.60.120.590">
    <property type="entry name" value="Alpha-ketoglutarate-dependent dioxygenase AlkB-like"/>
    <property type="match status" value="1"/>
</dbReference>
<evidence type="ECO:0000313" key="9">
    <source>
        <dbReference type="Proteomes" id="UP000245207"/>
    </source>
</evidence>
<dbReference type="PANTHER" id="PTHR16557:SF2">
    <property type="entry name" value="NUCLEIC ACID DIOXYGENASE ALKBH1"/>
    <property type="match status" value="1"/>
</dbReference>
<dbReference type="SUPFAM" id="SSF51197">
    <property type="entry name" value="Clavaminate synthase-like"/>
    <property type="match status" value="1"/>
</dbReference>
<comment type="cofactor">
    <cofactor evidence="6">
        <name>Fe(2+)</name>
        <dbReference type="ChEBI" id="CHEBI:29033"/>
    </cofactor>
    <text evidence="6">Binds 1 Fe(2+) ion per subunit.</text>
</comment>
<gene>
    <name evidence="8" type="ORF">CTI12_AA297910</name>
</gene>
<protein>
    <submittedName>
        <fullName evidence="8">Alpha-ketoglutarate-dependent dioxygenase abh1</fullName>
    </submittedName>
</protein>
<sequence length="292" mass="33671">MEVRMYSPVRTKGFGLIFGHHYLEVEHFKKHKFVYKLINILTENKDMVGIILNIFLLYKPIVHYGLLFSLTINCYETALILGCTTCKQPIRLHKTLVVGLLTWTNVNLCQKLSFNVSAFEECISNGEKLGFHKMLLGRRWHYEKHSFTITVPDKFISLVKSSIQDCQSHLNTKDEKISVCSNNCVVKFYTNTGHLTQHEVGEDDFWYSYRTKGRPVVSMFIGDSAEFFCSDSRNVNEADKVWLESGDVLIFSNKSRDISLGLHRIIPNSAPLPFLEESMLKPGLLNLSFRRF</sequence>
<evidence type="ECO:0000313" key="8">
    <source>
        <dbReference type="EMBL" id="PWA69417.1"/>
    </source>
</evidence>
<reference evidence="8 9" key="1">
    <citation type="journal article" date="2018" name="Mol. Plant">
        <title>The genome of Artemisia annua provides insight into the evolution of Asteraceae family and artemisinin biosynthesis.</title>
        <authorList>
            <person name="Shen Q."/>
            <person name="Zhang L."/>
            <person name="Liao Z."/>
            <person name="Wang S."/>
            <person name="Yan T."/>
            <person name="Shi P."/>
            <person name="Liu M."/>
            <person name="Fu X."/>
            <person name="Pan Q."/>
            <person name="Wang Y."/>
            <person name="Lv Z."/>
            <person name="Lu X."/>
            <person name="Zhang F."/>
            <person name="Jiang W."/>
            <person name="Ma Y."/>
            <person name="Chen M."/>
            <person name="Hao X."/>
            <person name="Li L."/>
            <person name="Tang Y."/>
            <person name="Lv G."/>
            <person name="Zhou Y."/>
            <person name="Sun X."/>
            <person name="Brodelius P.E."/>
            <person name="Rose J.K.C."/>
            <person name="Tang K."/>
        </authorList>
    </citation>
    <scope>NUCLEOTIDE SEQUENCE [LARGE SCALE GENOMIC DNA]</scope>
    <source>
        <strain evidence="9">cv. Huhao1</strain>
        <tissue evidence="8">Leaf</tissue>
    </source>
</reference>
<proteinExistence type="inferred from homology"/>
<evidence type="ECO:0000259" key="7">
    <source>
        <dbReference type="Pfam" id="PF13532"/>
    </source>
</evidence>
<dbReference type="GO" id="GO:0005737">
    <property type="term" value="C:cytoplasm"/>
    <property type="evidence" value="ECO:0007669"/>
    <property type="project" value="TreeGrafter"/>
</dbReference>
<dbReference type="InterPro" id="IPR037151">
    <property type="entry name" value="AlkB-like_sf"/>
</dbReference>
<dbReference type="AlphaFoldDB" id="A0A2U1N7G6"/>
<dbReference type="GO" id="GO:0035515">
    <property type="term" value="F:oxidative RNA demethylase activity"/>
    <property type="evidence" value="ECO:0007669"/>
    <property type="project" value="TreeGrafter"/>
</dbReference>
<feature type="binding site" evidence="6">
    <location>
        <position position="198"/>
    </location>
    <ligand>
        <name>Fe cation</name>
        <dbReference type="ChEBI" id="CHEBI:24875"/>
        <note>catalytic</note>
    </ligand>
</feature>
<dbReference type="GO" id="GO:0035513">
    <property type="term" value="P:oxidative RNA demethylation"/>
    <property type="evidence" value="ECO:0007669"/>
    <property type="project" value="TreeGrafter"/>
</dbReference>
<comment type="caution">
    <text evidence="8">The sequence shown here is derived from an EMBL/GenBank/DDBJ whole genome shotgun (WGS) entry which is preliminary data.</text>
</comment>
<dbReference type="PANTHER" id="PTHR16557">
    <property type="entry name" value="ALKYLATED DNA REPAIR PROTEIN ALKB-RELATED"/>
    <property type="match status" value="1"/>
</dbReference>
<accession>A0A2U1N7G6</accession>
<evidence type="ECO:0000256" key="6">
    <source>
        <dbReference type="PIRSR" id="PIRSR604574-2"/>
    </source>
</evidence>
<keyword evidence="9" id="KW-1185">Reference proteome</keyword>
<evidence type="ECO:0000256" key="3">
    <source>
        <dbReference type="ARBA" id="ARBA00022964"/>
    </source>
</evidence>
<keyword evidence="2 6" id="KW-0479">Metal-binding</keyword>
<evidence type="ECO:0000256" key="5">
    <source>
        <dbReference type="ARBA" id="ARBA00023004"/>
    </source>
</evidence>
<dbReference type="GO" id="GO:0035516">
    <property type="term" value="F:broad specificity oxidative DNA demethylase activity"/>
    <property type="evidence" value="ECO:0007669"/>
    <property type="project" value="TreeGrafter"/>
</dbReference>
<keyword evidence="5 6" id="KW-0408">Iron</keyword>
<dbReference type="STRING" id="35608.A0A2U1N7G6"/>
<evidence type="ECO:0000256" key="2">
    <source>
        <dbReference type="ARBA" id="ARBA00022723"/>
    </source>
</evidence>
<dbReference type="EMBL" id="PKPP01003442">
    <property type="protein sequence ID" value="PWA69417.1"/>
    <property type="molecule type" value="Genomic_DNA"/>
</dbReference>
<evidence type="ECO:0000256" key="1">
    <source>
        <dbReference type="ARBA" id="ARBA00007879"/>
    </source>
</evidence>
<keyword evidence="3 8" id="KW-0223">Dioxygenase</keyword>